<organism evidence="1 2">
    <name type="scientific">Tessaracoccus lacteus</name>
    <dbReference type="NCBI Taxonomy" id="3041766"/>
    <lineage>
        <taxon>Bacteria</taxon>
        <taxon>Bacillati</taxon>
        <taxon>Actinomycetota</taxon>
        <taxon>Actinomycetes</taxon>
        <taxon>Propionibacteriales</taxon>
        <taxon>Propionibacteriaceae</taxon>
        <taxon>Tessaracoccus</taxon>
    </lineage>
</organism>
<dbReference type="EMBL" id="CP123967">
    <property type="protein sequence ID" value="WGT47291.1"/>
    <property type="molecule type" value="Genomic_DNA"/>
</dbReference>
<sequence length="278" mass="31652">MTQQVERMLPLYEAKMLSAYDHRDADVVKSATAAKRQNQPRYLTDQEHLDPQREAIPNVWIREELVDSELPEWLTGFSDVTSSTNERTIISAALPRAGVGHTYPLYFASAPHLLLAQWNSFVVDFMARQKVAGLHLTYTYLRQLPLLPPSRFEGPCPWTVLESLRDWFAQRVVVLSCTSESMKPMAMEIRGVSQVNPWDPALRISLMAELDAALFQLFGVTRDDLDYIMESFPIVKRKDVAAHGTFRTKDMILEVYDAMQVAIDTGTPYRSALQEELA</sequence>
<keyword evidence="2" id="KW-1185">Reference proteome</keyword>
<dbReference type="RefSeq" id="WP_281145024.1">
    <property type="nucleotide sequence ID" value="NZ_CP123967.1"/>
</dbReference>
<gene>
    <name evidence="1" type="ORF">QH948_00450</name>
</gene>
<proteinExistence type="predicted"/>
<evidence type="ECO:0000313" key="2">
    <source>
        <dbReference type="Proteomes" id="UP001244136"/>
    </source>
</evidence>
<accession>A0ABY8PY39</accession>
<reference evidence="1 2" key="1">
    <citation type="journal article" date="2008" name="Int. J. Syst. Evol. Microbiol.">
        <title>Tessaracoccus flavescens sp. nov., isolated from marine sediment.</title>
        <authorList>
            <person name="Lee D.W."/>
            <person name="Lee S.D."/>
        </authorList>
    </citation>
    <scope>NUCLEOTIDE SEQUENCE [LARGE SCALE GENOMIC DNA]</scope>
    <source>
        <strain evidence="1 2">T21</strain>
    </source>
</reference>
<name>A0ABY8PY39_9ACTN</name>
<evidence type="ECO:0000313" key="1">
    <source>
        <dbReference type="EMBL" id="WGT47291.1"/>
    </source>
</evidence>
<dbReference type="Proteomes" id="UP001244136">
    <property type="component" value="Chromosome"/>
</dbReference>
<protein>
    <submittedName>
        <fullName evidence="1">Uncharacterized protein</fullName>
    </submittedName>
</protein>